<evidence type="ECO:0000256" key="3">
    <source>
        <dbReference type="ARBA" id="ARBA00001954"/>
    </source>
</evidence>
<comment type="cofactor">
    <cofactor evidence="2">
        <name>Zn(2+)</name>
        <dbReference type="ChEBI" id="CHEBI:29105"/>
    </cofactor>
</comment>
<dbReference type="GO" id="GO:0005975">
    <property type="term" value="P:carbohydrate metabolic process"/>
    <property type="evidence" value="ECO:0007669"/>
    <property type="project" value="InterPro"/>
</dbReference>
<evidence type="ECO:0000256" key="4">
    <source>
        <dbReference type="ARBA" id="ARBA00011738"/>
    </source>
</evidence>
<organism evidence="11 12">
    <name type="scientific">Propionivibrio dicarboxylicus</name>
    <dbReference type="NCBI Taxonomy" id="83767"/>
    <lineage>
        <taxon>Bacteria</taxon>
        <taxon>Pseudomonadati</taxon>
        <taxon>Pseudomonadota</taxon>
        <taxon>Betaproteobacteria</taxon>
        <taxon>Rhodocyclales</taxon>
        <taxon>Rhodocyclaceae</taxon>
        <taxon>Propionivibrio</taxon>
    </lineage>
</organism>
<dbReference type="GO" id="GO:1901135">
    <property type="term" value="P:carbohydrate derivative metabolic process"/>
    <property type="evidence" value="ECO:0007669"/>
    <property type="project" value="UniProtKB-ARBA"/>
</dbReference>
<dbReference type="Proteomes" id="UP000198607">
    <property type="component" value="Unassembled WGS sequence"/>
</dbReference>
<evidence type="ECO:0000256" key="9">
    <source>
        <dbReference type="ARBA" id="ARBA00023235"/>
    </source>
</evidence>
<keyword evidence="7" id="KW-0408">Iron</keyword>
<sequence>MTAQRIINAPSLANCAFTELGAQVEELVQGGADWFHIDIMDGHYVPNLCFPVRIVRELKEKYPQMVTDVHLMVTDPMSYLPLLKDNGADWVSFHMDATHFSRRILTTIRDMGMKAGVVINPSQPISVIEPVIRFVDYVVLMTVEPGYAGQRFMTDSLERLDALIALRKAHDVDFLVSIDGGVDYPNAIECARKGAEVFITGVFTVFRQPDSIADACVRFRQTLASAIAARG</sequence>
<dbReference type="STRING" id="83767.SAMN05660652_03987"/>
<dbReference type="OrthoDB" id="1645589at2"/>
<keyword evidence="9" id="KW-0413">Isomerase</keyword>
<dbReference type="PANTHER" id="PTHR11749">
    <property type="entry name" value="RIBULOSE-5-PHOSPHATE-3-EPIMERASE"/>
    <property type="match status" value="1"/>
</dbReference>
<dbReference type="AlphaFoldDB" id="A0A1G8N5L6"/>
<dbReference type="GO" id="GO:0046872">
    <property type="term" value="F:metal ion binding"/>
    <property type="evidence" value="ECO:0007669"/>
    <property type="project" value="UniProtKB-KW"/>
</dbReference>
<dbReference type="PROSITE" id="PS01086">
    <property type="entry name" value="RIBUL_P_3_EPIMER_2"/>
    <property type="match status" value="1"/>
</dbReference>
<evidence type="ECO:0000256" key="6">
    <source>
        <dbReference type="ARBA" id="ARBA00022833"/>
    </source>
</evidence>
<dbReference type="CDD" id="cd00429">
    <property type="entry name" value="RPE"/>
    <property type="match status" value="1"/>
</dbReference>
<dbReference type="InterPro" id="IPR000056">
    <property type="entry name" value="Ribul_P_3_epim-like"/>
</dbReference>
<dbReference type="GO" id="GO:0046496">
    <property type="term" value="P:nicotinamide nucleotide metabolic process"/>
    <property type="evidence" value="ECO:0007669"/>
    <property type="project" value="UniProtKB-ARBA"/>
</dbReference>
<dbReference type="GO" id="GO:0016857">
    <property type="term" value="F:racemase and epimerase activity, acting on carbohydrates and derivatives"/>
    <property type="evidence" value="ECO:0007669"/>
    <property type="project" value="InterPro"/>
</dbReference>
<evidence type="ECO:0000313" key="11">
    <source>
        <dbReference type="EMBL" id="SDI75482.1"/>
    </source>
</evidence>
<evidence type="ECO:0000256" key="10">
    <source>
        <dbReference type="ARBA" id="ARBA00023277"/>
    </source>
</evidence>
<evidence type="ECO:0000256" key="5">
    <source>
        <dbReference type="ARBA" id="ARBA00022723"/>
    </source>
</evidence>
<dbReference type="SUPFAM" id="SSF51366">
    <property type="entry name" value="Ribulose-phoshate binding barrel"/>
    <property type="match status" value="1"/>
</dbReference>
<keyword evidence="5" id="KW-0479">Metal-binding</keyword>
<name>A0A1G8N5L6_9RHOO</name>
<dbReference type="GO" id="GO:0006091">
    <property type="term" value="P:generation of precursor metabolites and energy"/>
    <property type="evidence" value="ECO:0007669"/>
    <property type="project" value="UniProtKB-ARBA"/>
</dbReference>
<dbReference type="Gene3D" id="3.20.20.70">
    <property type="entry name" value="Aldolase class I"/>
    <property type="match status" value="1"/>
</dbReference>
<evidence type="ECO:0000256" key="1">
    <source>
        <dbReference type="ARBA" id="ARBA00001936"/>
    </source>
</evidence>
<proteinExistence type="predicted"/>
<comment type="cofactor">
    <cofactor evidence="1">
        <name>Mn(2+)</name>
        <dbReference type="ChEBI" id="CHEBI:29035"/>
    </cofactor>
</comment>
<dbReference type="RefSeq" id="WP_091940465.1">
    <property type="nucleotide sequence ID" value="NZ_FNCY01000028.1"/>
</dbReference>
<keyword evidence="12" id="KW-1185">Reference proteome</keyword>
<dbReference type="NCBIfam" id="NF004076">
    <property type="entry name" value="PRK05581.1-4"/>
    <property type="match status" value="1"/>
</dbReference>
<dbReference type="InterPro" id="IPR011060">
    <property type="entry name" value="RibuloseP-bd_barrel"/>
</dbReference>
<evidence type="ECO:0000256" key="2">
    <source>
        <dbReference type="ARBA" id="ARBA00001947"/>
    </source>
</evidence>
<accession>A0A1G8N5L6</accession>
<gene>
    <name evidence="11" type="ORF">SAMN05660652_03987</name>
</gene>
<dbReference type="Pfam" id="PF00834">
    <property type="entry name" value="Ribul_P_3_epim"/>
    <property type="match status" value="1"/>
</dbReference>
<keyword evidence="6" id="KW-0862">Zinc</keyword>
<reference evidence="11 12" key="1">
    <citation type="submission" date="2016-10" db="EMBL/GenBank/DDBJ databases">
        <authorList>
            <person name="de Groot N.N."/>
        </authorList>
    </citation>
    <scope>NUCLEOTIDE SEQUENCE [LARGE SCALE GENOMIC DNA]</scope>
    <source>
        <strain evidence="11 12">DSM 5885</strain>
    </source>
</reference>
<comment type="cofactor">
    <cofactor evidence="3">
        <name>Fe(2+)</name>
        <dbReference type="ChEBI" id="CHEBI:29033"/>
    </cofactor>
</comment>
<comment type="subunit">
    <text evidence="4">Homodimer.</text>
</comment>
<dbReference type="GO" id="GO:0006163">
    <property type="term" value="P:purine nucleotide metabolic process"/>
    <property type="evidence" value="ECO:0007669"/>
    <property type="project" value="UniProtKB-ARBA"/>
</dbReference>
<evidence type="ECO:0000313" key="12">
    <source>
        <dbReference type="Proteomes" id="UP000198607"/>
    </source>
</evidence>
<dbReference type="EMBL" id="FNCY01000028">
    <property type="protein sequence ID" value="SDI75482.1"/>
    <property type="molecule type" value="Genomic_DNA"/>
</dbReference>
<dbReference type="FunFam" id="3.20.20.70:FF:000191">
    <property type="entry name" value="ribulose-phosphate 3-epimerase isoform X2"/>
    <property type="match status" value="1"/>
</dbReference>
<keyword evidence="8" id="KW-0464">Manganese</keyword>
<dbReference type="InterPro" id="IPR013785">
    <property type="entry name" value="Aldolase_TIM"/>
</dbReference>
<evidence type="ECO:0000256" key="7">
    <source>
        <dbReference type="ARBA" id="ARBA00023004"/>
    </source>
</evidence>
<protein>
    <submittedName>
        <fullName evidence="11">Ribulose-phosphate 3-epimerase</fullName>
    </submittedName>
</protein>
<evidence type="ECO:0000256" key="8">
    <source>
        <dbReference type="ARBA" id="ARBA00023211"/>
    </source>
</evidence>
<keyword evidence="10" id="KW-0119">Carbohydrate metabolism</keyword>